<dbReference type="EMBL" id="BAAANN010000010">
    <property type="protein sequence ID" value="GAA1957876.1"/>
    <property type="molecule type" value="Genomic_DNA"/>
</dbReference>
<dbReference type="InterPro" id="IPR010982">
    <property type="entry name" value="Lambda_DNA-bd_dom_sf"/>
</dbReference>
<protein>
    <recommendedName>
        <fullName evidence="3">Helix-turn-helix domain-containing protein</fullName>
    </recommendedName>
</protein>
<evidence type="ECO:0000313" key="2">
    <source>
        <dbReference type="Proteomes" id="UP001501116"/>
    </source>
</evidence>
<evidence type="ECO:0008006" key="3">
    <source>
        <dbReference type="Google" id="ProtNLM"/>
    </source>
</evidence>
<dbReference type="Proteomes" id="UP001501116">
    <property type="component" value="Unassembled WGS sequence"/>
</dbReference>
<dbReference type="SUPFAM" id="SSF47413">
    <property type="entry name" value="lambda repressor-like DNA-binding domains"/>
    <property type="match status" value="1"/>
</dbReference>
<reference evidence="1 2" key="1">
    <citation type="journal article" date="2019" name="Int. J. Syst. Evol. Microbiol.">
        <title>The Global Catalogue of Microorganisms (GCM) 10K type strain sequencing project: providing services to taxonomists for standard genome sequencing and annotation.</title>
        <authorList>
            <consortium name="The Broad Institute Genomics Platform"/>
            <consortium name="The Broad Institute Genome Sequencing Center for Infectious Disease"/>
            <person name="Wu L."/>
            <person name="Ma J."/>
        </authorList>
    </citation>
    <scope>NUCLEOTIDE SEQUENCE [LARGE SCALE GENOMIC DNA]</scope>
    <source>
        <strain evidence="1 2">JCM 14545</strain>
    </source>
</reference>
<dbReference type="RefSeq" id="WP_425546453.1">
    <property type="nucleotide sequence ID" value="NZ_BAAANN010000010.1"/>
</dbReference>
<proteinExistence type="predicted"/>
<sequence length="101" mass="10775">MGRRERPLAEDGGVVTRFAAGLRKLRADAGKPTFRELARRAHYAAGTLSEATGGKKLPTLAVTTAFVRACGGDVRAWEAHWRAADAALATERDEEQAAPGD</sequence>
<comment type="caution">
    <text evidence="1">The sequence shown here is derived from an EMBL/GenBank/DDBJ whole genome shotgun (WGS) entry which is preliminary data.</text>
</comment>
<organism evidence="1 2">
    <name type="scientific">Amycolatopsis minnesotensis</name>
    <dbReference type="NCBI Taxonomy" id="337894"/>
    <lineage>
        <taxon>Bacteria</taxon>
        <taxon>Bacillati</taxon>
        <taxon>Actinomycetota</taxon>
        <taxon>Actinomycetes</taxon>
        <taxon>Pseudonocardiales</taxon>
        <taxon>Pseudonocardiaceae</taxon>
        <taxon>Amycolatopsis</taxon>
    </lineage>
</organism>
<dbReference type="Pfam" id="PF13560">
    <property type="entry name" value="HTH_31"/>
    <property type="match status" value="1"/>
</dbReference>
<keyword evidence="2" id="KW-1185">Reference proteome</keyword>
<accession>A0ABN2QTN1</accession>
<name>A0ABN2QTN1_9PSEU</name>
<gene>
    <name evidence="1" type="ORF">GCM10009754_30120</name>
</gene>
<evidence type="ECO:0000313" key="1">
    <source>
        <dbReference type="EMBL" id="GAA1957876.1"/>
    </source>
</evidence>